<dbReference type="Proteomes" id="UP000182248">
    <property type="component" value="Unassembled WGS sequence"/>
</dbReference>
<dbReference type="Pfam" id="PF10851">
    <property type="entry name" value="DUF2652"/>
    <property type="match status" value="1"/>
</dbReference>
<evidence type="ECO:0000313" key="1">
    <source>
        <dbReference type="EMBL" id="SFW74408.1"/>
    </source>
</evidence>
<keyword evidence="2" id="KW-1185">Reference proteome</keyword>
<name>A0A1K1RQH9_9FLAO</name>
<dbReference type="AlphaFoldDB" id="A0A1K1RQH9"/>
<proteinExistence type="predicted"/>
<evidence type="ECO:0008006" key="3">
    <source>
        <dbReference type="Google" id="ProtNLM"/>
    </source>
</evidence>
<organism evidence="1 2">
    <name type="scientific">Sinomicrobium oceani</name>
    <dbReference type="NCBI Taxonomy" id="1150368"/>
    <lineage>
        <taxon>Bacteria</taxon>
        <taxon>Pseudomonadati</taxon>
        <taxon>Bacteroidota</taxon>
        <taxon>Flavobacteriia</taxon>
        <taxon>Flavobacteriales</taxon>
        <taxon>Flavobacteriaceae</taxon>
        <taxon>Sinomicrobium</taxon>
    </lineage>
</organism>
<accession>A0A1K1RQH9</accession>
<gene>
    <name evidence="1" type="ORF">SAMN02927921_03889</name>
</gene>
<dbReference type="OrthoDB" id="625021at2"/>
<sequence>MKKVEQKGVILIPDFSGFTDFVLSHSLYVGSYITEKLLNSIINHNTLAFEISEIEGDAVLFYKYGDPSEMASIIQQAIVMKDAFGKCLEELHQQLKTKILLSLKFIVHYGTFSEYVIGKFNKLYGATVVEAHKLLKYHYAEQQPYILFSQEYLNAIKNKYSRPIQFNEKGGIYGCDTCIYSPPVGLIKYI</sequence>
<dbReference type="RefSeq" id="WP_072319123.1">
    <property type="nucleotide sequence ID" value="NZ_FPJE01000032.1"/>
</dbReference>
<reference evidence="1 2" key="1">
    <citation type="submission" date="2016-11" db="EMBL/GenBank/DDBJ databases">
        <authorList>
            <person name="Jaros S."/>
            <person name="Januszkiewicz K."/>
            <person name="Wedrychowicz H."/>
        </authorList>
    </citation>
    <scope>NUCLEOTIDE SEQUENCE [LARGE SCALE GENOMIC DNA]</scope>
    <source>
        <strain evidence="1 2">CGMCC 1.12145</strain>
    </source>
</reference>
<protein>
    <recommendedName>
        <fullName evidence="3">DUF2652 domain-containing protein</fullName>
    </recommendedName>
</protein>
<evidence type="ECO:0000313" key="2">
    <source>
        <dbReference type="Proteomes" id="UP000182248"/>
    </source>
</evidence>
<dbReference type="STRING" id="1150368.SAMN02927921_03889"/>
<dbReference type="EMBL" id="FPJE01000032">
    <property type="protein sequence ID" value="SFW74408.1"/>
    <property type="molecule type" value="Genomic_DNA"/>
</dbReference>
<dbReference type="InterPro" id="IPR020503">
    <property type="entry name" value="Uncharacterised_Rv2561"/>
</dbReference>